<keyword evidence="4 6" id="KW-0547">Nucleotide-binding</keyword>
<dbReference type="Pfam" id="PF02872">
    <property type="entry name" value="5_nucleotid_C"/>
    <property type="match status" value="1"/>
</dbReference>
<dbReference type="SUPFAM" id="SSF56300">
    <property type="entry name" value="Metallo-dependent phosphatases"/>
    <property type="match status" value="1"/>
</dbReference>
<dbReference type="PROSITE" id="PS00786">
    <property type="entry name" value="5_NUCLEOTIDASE_2"/>
    <property type="match status" value="1"/>
</dbReference>
<dbReference type="GO" id="GO:0000166">
    <property type="term" value="F:nucleotide binding"/>
    <property type="evidence" value="ECO:0007669"/>
    <property type="project" value="UniProtKB-KW"/>
</dbReference>
<evidence type="ECO:0000259" key="8">
    <source>
        <dbReference type="Pfam" id="PF02872"/>
    </source>
</evidence>
<keyword evidence="5 6" id="KW-0378">Hydrolase</keyword>
<organism evidence="9 10">
    <name type="scientific">Dimargaris verticillata</name>
    <dbReference type="NCBI Taxonomy" id="2761393"/>
    <lineage>
        <taxon>Eukaryota</taxon>
        <taxon>Fungi</taxon>
        <taxon>Fungi incertae sedis</taxon>
        <taxon>Zoopagomycota</taxon>
        <taxon>Kickxellomycotina</taxon>
        <taxon>Dimargaritomycetes</taxon>
        <taxon>Dimargaritales</taxon>
        <taxon>Dimargaritaceae</taxon>
        <taxon>Dimargaris</taxon>
    </lineage>
</organism>
<dbReference type="AlphaFoldDB" id="A0A9W8B242"/>
<dbReference type="InterPro" id="IPR008334">
    <property type="entry name" value="5'-Nucleotdase_C"/>
</dbReference>
<dbReference type="PANTHER" id="PTHR11575">
    <property type="entry name" value="5'-NUCLEOTIDASE-RELATED"/>
    <property type="match status" value="1"/>
</dbReference>
<evidence type="ECO:0000256" key="3">
    <source>
        <dbReference type="ARBA" id="ARBA00022729"/>
    </source>
</evidence>
<evidence type="ECO:0008006" key="11">
    <source>
        <dbReference type="Google" id="ProtNLM"/>
    </source>
</evidence>
<keyword evidence="2" id="KW-0479">Metal-binding</keyword>
<dbReference type="InterPro" id="IPR036907">
    <property type="entry name" value="5'-Nucleotdase_C_sf"/>
</dbReference>
<evidence type="ECO:0000256" key="6">
    <source>
        <dbReference type="RuleBase" id="RU362119"/>
    </source>
</evidence>
<protein>
    <recommendedName>
        <fullName evidence="11">5'-nucleotidase</fullName>
    </recommendedName>
</protein>
<dbReference type="GO" id="GO:0016788">
    <property type="term" value="F:hydrolase activity, acting on ester bonds"/>
    <property type="evidence" value="ECO:0007669"/>
    <property type="project" value="InterPro"/>
</dbReference>
<dbReference type="Proteomes" id="UP001151582">
    <property type="component" value="Unassembled WGS sequence"/>
</dbReference>
<dbReference type="InterPro" id="IPR006146">
    <property type="entry name" value="5'-Nucleotdase_CS"/>
</dbReference>
<evidence type="ECO:0000313" key="9">
    <source>
        <dbReference type="EMBL" id="KAJ1979790.1"/>
    </source>
</evidence>
<dbReference type="InterPro" id="IPR006179">
    <property type="entry name" value="5_nucleotidase/apyrase"/>
</dbReference>
<accession>A0A9W8B242</accession>
<dbReference type="Gene3D" id="3.90.780.10">
    <property type="entry name" value="5'-Nucleotidase, C-terminal domain"/>
    <property type="match status" value="1"/>
</dbReference>
<evidence type="ECO:0000313" key="10">
    <source>
        <dbReference type="Proteomes" id="UP001151582"/>
    </source>
</evidence>
<dbReference type="PRINTS" id="PR01607">
    <property type="entry name" value="APYRASEFAMLY"/>
</dbReference>
<evidence type="ECO:0000259" key="7">
    <source>
        <dbReference type="Pfam" id="PF00149"/>
    </source>
</evidence>
<evidence type="ECO:0000256" key="5">
    <source>
        <dbReference type="ARBA" id="ARBA00022801"/>
    </source>
</evidence>
<dbReference type="OrthoDB" id="10252235at2759"/>
<feature type="chain" id="PRO_5041014259" description="5'-nucleotidase" evidence="6">
    <location>
        <begin position="27"/>
        <end position="623"/>
    </location>
</feature>
<feature type="signal peptide" evidence="6">
    <location>
        <begin position="1"/>
        <end position="26"/>
    </location>
</feature>
<evidence type="ECO:0000256" key="2">
    <source>
        <dbReference type="ARBA" id="ARBA00022723"/>
    </source>
</evidence>
<feature type="domain" description="5'-Nucleotidase C-terminal" evidence="8">
    <location>
        <begin position="402"/>
        <end position="584"/>
    </location>
</feature>
<dbReference type="Gene3D" id="3.60.21.10">
    <property type="match status" value="1"/>
</dbReference>
<dbReference type="InterPro" id="IPR004843">
    <property type="entry name" value="Calcineurin-like_PHP"/>
</dbReference>
<dbReference type="GO" id="GO:0046872">
    <property type="term" value="F:metal ion binding"/>
    <property type="evidence" value="ECO:0007669"/>
    <property type="project" value="UniProtKB-KW"/>
</dbReference>
<evidence type="ECO:0000256" key="1">
    <source>
        <dbReference type="ARBA" id="ARBA00006654"/>
    </source>
</evidence>
<reference evidence="9" key="1">
    <citation type="submission" date="2022-07" db="EMBL/GenBank/DDBJ databases">
        <title>Phylogenomic reconstructions and comparative analyses of Kickxellomycotina fungi.</title>
        <authorList>
            <person name="Reynolds N.K."/>
            <person name="Stajich J.E."/>
            <person name="Barry K."/>
            <person name="Grigoriev I.V."/>
            <person name="Crous P."/>
            <person name="Smith M.E."/>
        </authorList>
    </citation>
    <scope>NUCLEOTIDE SEQUENCE</scope>
    <source>
        <strain evidence="9">RSA 567</strain>
    </source>
</reference>
<sequence length="623" mass="69030">MVLLSTKLAFDAVLLLLLCSVALVAADDTLTVDRSGHDKCGVTDPHPKPAPIFPGKLPYNNSSPHTGPIPRVIPYNRSPYAHVEPSHHNLELRVVFTNDVHGREDGFNKMGTDCNMYDYQENTCYGGVSRLKTIYDALRAGHRDTLVLNAADEFQGTMFYSRYKGNSTARFLNALAYDAMAIGNHEFDDGPQHLAKFFSKLNFPVVCSNIDVSQVPELQKWVKPYVIYPEYNLAVVGFITTTTEFISSPGPSVRFLDPATAVQQVIDELHSKGIQRIIAVSHNGYKADQMVASKTRGISLIVGGHSHSYLSIHPDDPNSKGPYPTMVTNQDGRTTYIVQAKKWGEYVGYLDVSLTKDGDMAWLAGEPIHMTSKIPQDPYFQRQVINWRKAFDERGGFPINSITVDMDQTPCKTGECLLGNVFTDAMFEGAGDLNPDVVLMNSDGMRSGIRRGNITINHVLNVLPFTDHLVSGKMSGKELRDVLVGAVMEVHPADNKNVTGFVQYYGLKMEFNFHQKVVKQIYMPDPATKAIRKRTAQYDNYHGESPMNPPFAAGNNSTEGWVPLDDNAQFTVVMNGFTAGGGDHLLAKPLQTTTIDHMANVFYKYLKAHPNLTPTLDGRMVTA</sequence>
<keyword evidence="3 6" id="KW-0732">Signal</keyword>
<comment type="similarity">
    <text evidence="1 6">Belongs to the 5'-nucleotidase family.</text>
</comment>
<feature type="domain" description="Calcineurin-like phosphoesterase" evidence="7">
    <location>
        <begin position="92"/>
        <end position="309"/>
    </location>
</feature>
<dbReference type="Pfam" id="PF00149">
    <property type="entry name" value="Metallophos"/>
    <property type="match status" value="1"/>
</dbReference>
<evidence type="ECO:0000256" key="4">
    <source>
        <dbReference type="ARBA" id="ARBA00022741"/>
    </source>
</evidence>
<dbReference type="InterPro" id="IPR029052">
    <property type="entry name" value="Metallo-depent_PP-like"/>
</dbReference>
<name>A0A9W8B242_9FUNG</name>
<dbReference type="PANTHER" id="PTHR11575:SF24">
    <property type="entry name" value="5'-NUCLEOTIDASE"/>
    <property type="match status" value="1"/>
</dbReference>
<dbReference type="GO" id="GO:0009166">
    <property type="term" value="P:nucleotide catabolic process"/>
    <property type="evidence" value="ECO:0007669"/>
    <property type="project" value="InterPro"/>
</dbReference>
<gene>
    <name evidence="9" type="ORF">H4R34_002692</name>
</gene>
<proteinExistence type="inferred from homology"/>
<dbReference type="FunFam" id="3.60.21.10:FF:000020">
    <property type="entry name" value="NT5E isoform 4"/>
    <property type="match status" value="1"/>
</dbReference>
<dbReference type="EMBL" id="JANBQB010000201">
    <property type="protein sequence ID" value="KAJ1979790.1"/>
    <property type="molecule type" value="Genomic_DNA"/>
</dbReference>
<keyword evidence="10" id="KW-1185">Reference proteome</keyword>
<dbReference type="SUPFAM" id="SSF55816">
    <property type="entry name" value="5'-nucleotidase (syn. UDP-sugar hydrolase), C-terminal domain"/>
    <property type="match status" value="1"/>
</dbReference>
<comment type="caution">
    <text evidence="9">The sequence shown here is derived from an EMBL/GenBank/DDBJ whole genome shotgun (WGS) entry which is preliminary data.</text>
</comment>